<name>A0A1V8T2I7_9PEZI</name>
<feature type="region of interest" description="Disordered" evidence="1">
    <location>
        <begin position="1"/>
        <end position="45"/>
    </location>
</feature>
<dbReference type="OrthoDB" id="5304883at2759"/>
<dbReference type="PANTHER" id="PTHR15615">
    <property type="match status" value="1"/>
</dbReference>
<keyword evidence="3" id="KW-1185">Reference proteome</keyword>
<protein>
    <recommendedName>
        <fullName evidence="4">Cyclin-domain-containing protein</fullName>
    </recommendedName>
</protein>
<dbReference type="EMBL" id="NAJO01000019">
    <property type="protein sequence ID" value="OQO05428.1"/>
    <property type="molecule type" value="Genomic_DNA"/>
</dbReference>
<sequence length="299" mass="32251">MEDGAHGRDGGPQATLAHSPPPAPNPNARQPSIPNSDTASQSYSPLRLTDSTWNIQSTSALSALRTLSLALESLSEATGDVPPTPPISRPTTPMRRASSPLHTITNPFEAFPIGSPEAHPHEAIATPKIGADAEEHYIQHTAIARRFFSKTAPGFSIGEYLERMHKWCPHSPGVYLAAAHYITRLCVTEFLVPATSRTVHRLALAAIRIAAKVLEDHKWAQERVASVGGISRRQLLGLEVALCFLLDFDLWVDESGLAASVFALQQAARHGGGVKGSLREGFRMAIPARKRPDFLAVAS</sequence>
<dbReference type="PANTHER" id="PTHR15615:SF32">
    <property type="entry name" value="PROTEIN KINASE COMPLEX COMPONENT, PUTATIVE (AFU_ORTHOLOGUE AFUA_2G07660)-RELATED"/>
    <property type="match status" value="1"/>
</dbReference>
<organism evidence="2 3">
    <name type="scientific">Cryoendolithus antarcticus</name>
    <dbReference type="NCBI Taxonomy" id="1507870"/>
    <lineage>
        <taxon>Eukaryota</taxon>
        <taxon>Fungi</taxon>
        <taxon>Dikarya</taxon>
        <taxon>Ascomycota</taxon>
        <taxon>Pezizomycotina</taxon>
        <taxon>Dothideomycetes</taxon>
        <taxon>Dothideomycetidae</taxon>
        <taxon>Cladosporiales</taxon>
        <taxon>Cladosporiaceae</taxon>
        <taxon>Cryoendolithus</taxon>
    </lineage>
</organism>
<evidence type="ECO:0000313" key="2">
    <source>
        <dbReference type="EMBL" id="OQO05428.1"/>
    </source>
</evidence>
<dbReference type="Proteomes" id="UP000192596">
    <property type="component" value="Unassembled WGS sequence"/>
</dbReference>
<dbReference type="STRING" id="1507870.A0A1V8T2I7"/>
<reference evidence="3" key="1">
    <citation type="submission" date="2017-03" db="EMBL/GenBank/DDBJ databases">
        <title>Genomes of endolithic fungi from Antarctica.</title>
        <authorList>
            <person name="Coleine C."/>
            <person name="Masonjones S."/>
            <person name="Stajich J.E."/>
        </authorList>
    </citation>
    <scope>NUCLEOTIDE SEQUENCE [LARGE SCALE GENOMIC DNA]</scope>
    <source>
        <strain evidence="3">CCFEE 5527</strain>
    </source>
</reference>
<dbReference type="InterPro" id="IPR036915">
    <property type="entry name" value="Cyclin-like_sf"/>
</dbReference>
<accession>A0A1V8T2I7</accession>
<feature type="compositionally biased region" description="Polar residues" evidence="1">
    <location>
        <begin position="29"/>
        <end position="45"/>
    </location>
</feature>
<comment type="caution">
    <text evidence="2">The sequence shown here is derived from an EMBL/GenBank/DDBJ whole genome shotgun (WGS) entry which is preliminary data.</text>
</comment>
<dbReference type="GO" id="GO:0019901">
    <property type="term" value="F:protein kinase binding"/>
    <property type="evidence" value="ECO:0007669"/>
    <property type="project" value="InterPro"/>
</dbReference>
<evidence type="ECO:0000313" key="3">
    <source>
        <dbReference type="Proteomes" id="UP000192596"/>
    </source>
</evidence>
<dbReference type="Gene3D" id="1.10.472.10">
    <property type="entry name" value="Cyclin-like"/>
    <property type="match status" value="1"/>
</dbReference>
<dbReference type="GO" id="GO:0005634">
    <property type="term" value="C:nucleus"/>
    <property type="evidence" value="ECO:0007669"/>
    <property type="project" value="TreeGrafter"/>
</dbReference>
<dbReference type="SUPFAM" id="SSF47954">
    <property type="entry name" value="Cyclin-like"/>
    <property type="match status" value="1"/>
</dbReference>
<dbReference type="AlphaFoldDB" id="A0A1V8T2I7"/>
<dbReference type="InParanoid" id="A0A1V8T2I7"/>
<gene>
    <name evidence="2" type="ORF">B0A48_09197</name>
</gene>
<evidence type="ECO:0000256" key="1">
    <source>
        <dbReference type="SAM" id="MobiDB-lite"/>
    </source>
</evidence>
<feature type="region of interest" description="Disordered" evidence="1">
    <location>
        <begin position="76"/>
        <end position="97"/>
    </location>
</feature>
<proteinExistence type="predicted"/>
<dbReference type="InterPro" id="IPR013922">
    <property type="entry name" value="Cyclin_PHO80-like"/>
</dbReference>
<evidence type="ECO:0008006" key="4">
    <source>
        <dbReference type="Google" id="ProtNLM"/>
    </source>
</evidence>
<dbReference type="GO" id="GO:0016538">
    <property type="term" value="F:cyclin-dependent protein serine/threonine kinase regulator activity"/>
    <property type="evidence" value="ECO:0007669"/>
    <property type="project" value="TreeGrafter"/>
</dbReference>
<dbReference type="Pfam" id="PF08613">
    <property type="entry name" value="Cyclin"/>
    <property type="match status" value="1"/>
</dbReference>
<dbReference type="GO" id="GO:0000307">
    <property type="term" value="C:cyclin-dependent protein kinase holoenzyme complex"/>
    <property type="evidence" value="ECO:0007669"/>
    <property type="project" value="TreeGrafter"/>
</dbReference>